<comment type="caution">
    <text evidence="1">The sequence shown here is derived from an EMBL/GenBank/DDBJ whole genome shotgun (WGS) entry which is preliminary data.</text>
</comment>
<dbReference type="EMBL" id="ABDF02000003">
    <property type="protein sequence ID" value="EHK25709.1"/>
    <property type="molecule type" value="Genomic_DNA"/>
</dbReference>
<sequence length="224" mass="25965">MTHSLYGIQDLTLASLIPDYRYPHLDALAPRVVEPGKDFSVSSDYNIHDIFHSTPIYASRPGRRLAKWFRFSSDANSENDITQWRMQAQESRLYMLRQPQAIFKDLCLNSTVRQWLQETFENRADAYFLIGYRSVINATLIRQDKNATEQGSYKTTGERIIAVCYRKVTFRFLKKSDSASLDRDNCWRLFSDDRGDDNEGDVMLEADIMDGDDIDECDVSDLED</sequence>
<dbReference type="GeneID" id="25790943"/>
<dbReference type="OMA" id="SHWIMAS"/>
<keyword evidence="2" id="KW-1185">Reference proteome</keyword>
<evidence type="ECO:0000313" key="1">
    <source>
        <dbReference type="EMBL" id="EHK25709.1"/>
    </source>
</evidence>
<proteinExistence type="predicted"/>
<dbReference type="Proteomes" id="UP000007115">
    <property type="component" value="Unassembled WGS sequence"/>
</dbReference>
<accession>G9MJP6</accession>
<dbReference type="HOGENOM" id="CLU_065414_0_0_1"/>
<reference evidence="1 2" key="1">
    <citation type="journal article" date="2011" name="Genome Biol.">
        <title>Comparative genome sequence analysis underscores mycoparasitism as the ancestral life style of Trichoderma.</title>
        <authorList>
            <person name="Kubicek C.P."/>
            <person name="Herrera-Estrella A."/>
            <person name="Seidl-Seiboth V."/>
            <person name="Martinez D.A."/>
            <person name="Druzhinina I.S."/>
            <person name="Thon M."/>
            <person name="Zeilinger S."/>
            <person name="Casas-Flores S."/>
            <person name="Horwitz B.A."/>
            <person name="Mukherjee P.K."/>
            <person name="Mukherjee M."/>
            <person name="Kredics L."/>
            <person name="Alcaraz L.D."/>
            <person name="Aerts A."/>
            <person name="Antal Z."/>
            <person name="Atanasova L."/>
            <person name="Cervantes-Badillo M.G."/>
            <person name="Challacombe J."/>
            <person name="Chertkov O."/>
            <person name="McCluskey K."/>
            <person name="Coulpier F."/>
            <person name="Deshpande N."/>
            <person name="von Doehren H."/>
            <person name="Ebbole D.J."/>
            <person name="Esquivel-Naranjo E.U."/>
            <person name="Fekete E."/>
            <person name="Flipphi M."/>
            <person name="Glaser F."/>
            <person name="Gomez-Rodriguez E.Y."/>
            <person name="Gruber S."/>
            <person name="Han C."/>
            <person name="Henrissat B."/>
            <person name="Hermosa R."/>
            <person name="Hernandez-Onate M."/>
            <person name="Karaffa L."/>
            <person name="Kosti I."/>
            <person name="Le Crom S."/>
            <person name="Lindquist E."/>
            <person name="Lucas S."/>
            <person name="Luebeck M."/>
            <person name="Luebeck P.S."/>
            <person name="Margeot A."/>
            <person name="Metz B."/>
            <person name="Misra M."/>
            <person name="Nevalainen H."/>
            <person name="Omann M."/>
            <person name="Packer N."/>
            <person name="Perrone G."/>
            <person name="Uresti-Rivera E.E."/>
            <person name="Salamov A."/>
            <person name="Schmoll M."/>
            <person name="Seiboth B."/>
            <person name="Shapiro H."/>
            <person name="Sukno S."/>
            <person name="Tamayo-Ramos J.A."/>
            <person name="Tisch D."/>
            <person name="Wiest A."/>
            <person name="Wilkinson H.H."/>
            <person name="Zhang M."/>
            <person name="Coutinho P.M."/>
            <person name="Kenerley C.M."/>
            <person name="Monte E."/>
            <person name="Baker S.E."/>
            <person name="Grigoriev I.V."/>
        </authorList>
    </citation>
    <scope>NUCLEOTIDE SEQUENCE [LARGE SCALE GENOMIC DNA]</scope>
    <source>
        <strain evidence="2">Gv29-8 / FGSC 10586</strain>
    </source>
</reference>
<dbReference type="eggNOG" id="ENOG502RNIS">
    <property type="taxonomic scope" value="Eukaryota"/>
</dbReference>
<gene>
    <name evidence="1" type="ORF">TRIVIDRAFT_215504</name>
</gene>
<dbReference type="InParanoid" id="G9MJP6"/>
<evidence type="ECO:0000313" key="2">
    <source>
        <dbReference type="Proteomes" id="UP000007115"/>
    </source>
</evidence>
<dbReference type="OrthoDB" id="5410365at2759"/>
<organism evidence="1 2">
    <name type="scientific">Hypocrea virens (strain Gv29-8 / FGSC 10586)</name>
    <name type="common">Gliocladium virens</name>
    <name type="synonym">Trichoderma virens</name>
    <dbReference type="NCBI Taxonomy" id="413071"/>
    <lineage>
        <taxon>Eukaryota</taxon>
        <taxon>Fungi</taxon>
        <taxon>Dikarya</taxon>
        <taxon>Ascomycota</taxon>
        <taxon>Pezizomycotina</taxon>
        <taxon>Sordariomycetes</taxon>
        <taxon>Hypocreomycetidae</taxon>
        <taxon>Hypocreales</taxon>
        <taxon>Hypocreaceae</taxon>
        <taxon>Trichoderma</taxon>
    </lineage>
</organism>
<dbReference type="VEuPathDB" id="FungiDB:TRIVIDRAFT_215504"/>
<protein>
    <submittedName>
        <fullName evidence="1">Uncharacterized protein</fullName>
    </submittedName>
</protein>
<dbReference type="RefSeq" id="XP_013959911.1">
    <property type="nucleotide sequence ID" value="XM_014104436.1"/>
</dbReference>
<name>G9MJP6_HYPVG</name>
<dbReference type="AlphaFoldDB" id="G9MJP6"/>